<evidence type="ECO:0000313" key="1">
    <source>
        <dbReference type="EMBL" id="AXJ04787.1"/>
    </source>
</evidence>
<name>A0A345UWD5_PSEFL</name>
<proteinExistence type="predicted"/>
<dbReference type="RefSeq" id="WP_115077634.1">
    <property type="nucleotide sequence ID" value="NZ_CP022313.1"/>
</dbReference>
<dbReference type="EMBL" id="CP022313">
    <property type="protein sequence ID" value="AXJ04787.1"/>
    <property type="molecule type" value="Genomic_DNA"/>
</dbReference>
<evidence type="ECO:0000313" key="2">
    <source>
        <dbReference type="Proteomes" id="UP000254535"/>
    </source>
</evidence>
<protein>
    <submittedName>
        <fullName evidence="1">Uncharacterized protein</fullName>
    </submittedName>
</protein>
<dbReference type="AlphaFoldDB" id="A0A345UWD5"/>
<dbReference type="Proteomes" id="UP000254535">
    <property type="component" value="Chromosome"/>
</dbReference>
<reference evidence="1 2" key="1">
    <citation type="submission" date="2017-07" db="EMBL/GenBank/DDBJ databases">
        <title>Genome sequence of Pseudomonas NEP1.</title>
        <authorList>
            <person name="Nascimento F.X."/>
        </authorList>
    </citation>
    <scope>NUCLEOTIDE SEQUENCE [LARGE SCALE GENOMIC DNA]</scope>
    <source>
        <strain evidence="1 2">NEP1</strain>
    </source>
</reference>
<sequence length="136" mass="15479">MSRFLSSAELHGVLGDLVKDPEMDLNGICVRLQLDLRDLLNQLALAMARFFSEGAWDFHDCDYVMNILFSDIVDLSMHADMPEPAFSIYLAFDAGEYWHRGDTKDECPWEKWTRPDIERILREVGSSAAATAIHQA</sequence>
<accession>A0A345UWD5</accession>
<gene>
    <name evidence="1" type="ORF">CFN16_11850</name>
</gene>
<organism evidence="1 2">
    <name type="scientific">Pseudomonas fluorescens</name>
    <dbReference type="NCBI Taxonomy" id="294"/>
    <lineage>
        <taxon>Bacteria</taxon>
        <taxon>Pseudomonadati</taxon>
        <taxon>Pseudomonadota</taxon>
        <taxon>Gammaproteobacteria</taxon>
        <taxon>Pseudomonadales</taxon>
        <taxon>Pseudomonadaceae</taxon>
        <taxon>Pseudomonas</taxon>
    </lineage>
</organism>